<evidence type="ECO:0000313" key="2">
    <source>
        <dbReference type="EMBL" id="KAF2641471.1"/>
    </source>
</evidence>
<organism evidence="2 3">
    <name type="scientific">Massarina eburnea CBS 473.64</name>
    <dbReference type="NCBI Taxonomy" id="1395130"/>
    <lineage>
        <taxon>Eukaryota</taxon>
        <taxon>Fungi</taxon>
        <taxon>Dikarya</taxon>
        <taxon>Ascomycota</taxon>
        <taxon>Pezizomycotina</taxon>
        <taxon>Dothideomycetes</taxon>
        <taxon>Pleosporomycetidae</taxon>
        <taxon>Pleosporales</taxon>
        <taxon>Massarineae</taxon>
        <taxon>Massarinaceae</taxon>
        <taxon>Massarina</taxon>
    </lineage>
</organism>
<protein>
    <submittedName>
        <fullName evidence="2">Uncharacterized protein</fullName>
    </submittedName>
</protein>
<reference evidence="2" key="1">
    <citation type="journal article" date="2020" name="Stud. Mycol.">
        <title>101 Dothideomycetes genomes: a test case for predicting lifestyles and emergence of pathogens.</title>
        <authorList>
            <person name="Haridas S."/>
            <person name="Albert R."/>
            <person name="Binder M."/>
            <person name="Bloem J."/>
            <person name="Labutti K."/>
            <person name="Salamov A."/>
            <person name="Andreopoulos B."/>
            <person name="Baker S."/>
            <person name="Barry K."/>
            <person name="Bills G."/>
            <person name="Bluhm B."/>
            <person name="Cannon C."/>
            <person name="Castanera R."/>
            <person name="Culley D."/>
            <person name="Daum C."/>
            <person name="Ezra D."/>
            <person name="Gonzalez J."/>
            <person name="Henrissat B."/>
            <person name="Kuo A."/>
            <person name="Liang C."/>
            <person name="Lipzen A."/>
            <person name="Lutzoni F."/>
            <person name="Magnuson J."/>
            <person name="Mondo S."/>
            <person name="Nolan M."/>
            <person name="Ohm R."/>
            <person name="Pangilinan J."/>
            <person name="Park H.-J."/>
            <person name="Ramirez L."/>
            <person name="Alfaro M."/>
            <person name="Sun H."/>
            <person name="Tritt A."/>
            <person name="Yoshinaga Y."/>
            <person name="Zwiers L.-H."/>
            <person name="Turgeon B."/>
            <person name="Goodwin S."/>
            <person name="Spatafora J."/>
            <person name="Crous P."/>
            <person name="Grigoriev I."/>
        </authorList>
    </citation>
    <scope>NUCLEOTIDE SEQUENCE</scope>
    <source>
        <strain evidence="2">CBS 473.64</strain>
    </source>
</reference>
<feature type="compositionally biased region" description="Basic and acidic residues" evidence="1">
    <location>
        <begin position="8"/>
        <end position="20"/>
    </location>
</feature>
<gene>
    <name evidence="2" type="ORF">P280DRAFT_314161</name>
</gene>
<evidence type="ECO:0000313" key="3">
    <source>
        <dbReference type="Proteomes" id="UP000799753"/>
    </source>
</evidence>
<proteinExistence type="predicted"/>
<dbReference type="AlphaFoldDB" id="A0A6A6S305"/>
<feature type="region of interest" description="Disordered" evidence="1">
    <location>
        <begin position="1"/>
        <end position="20"/>
    </location>
</feature>
<accession>A0A6A6S305</accession>
<keyword evidence="3" id="KW-1185">Reference proteome</keyword>
<evidence type="ECO:0000256" key="1">
    <source>
        <dbReference type="SAM" id="MobiDB-lite"/>
    </source>
</evidence>
<name>A0A6A6S305_9PLEO</name>
<sequence length="64" mass="7415">MQTKTKGRLRDADASLPRQERSDVLTPVYPGWKATRAWMVLSWEFGCVDALAPPPERCRLRGRW</sequence>
<dbReference type="EMBL" id="MU006783">
    <property type="protein sequence ID" value="KAF2641471.1"/>
    <property type="molecule type" value="Genomic_DNA"/>
</dbReference>
<dbReference type="Proteomes" id="UP000799753">
    <property type="component" value="Unassembled WGS sequence"/>
</dbReference>